<evidence type="ECO:0000313" key="2">
    <source>
        <dbReference type="EMBL" id="QBH84725.1"/>
    </source>
</evidence>
<accession>A0A481TX15</accession>
<sequence length="102" mass="10985">MTVREHDEVCGRAGGRVLGRVGHHLLNGCGALIGRAGEGRHDQRALRLQALPRVVEFLNELGHPLGARGRACGLIAGREAPPARQELTHVTEPGDLVPRHQL</sequence>
<name>A0A481TX15_HHV2</name>
<dbReference type="EMBL" id="MH790655">
    <property type="protein sequence ID" value="QBH84725.1"/>
    <property type="molecule type" value="Genomic_DNA"/>
</dbReference>
<reference evidence="2" key="1">
    <citation type="submission" date="2018-08" db="EMBL/GenBank/DDBJ databases">
        <title>HSV2 whole genome sequences from clinical isolates.</title>
        <authorList>
            <person name="Roychoudhury P."/>
            <person name="Greninger A.L."/>
            <person name="Jerome K.R."/>
            <person name="Johnston C."/>
            <person name="Wald A."/>
            <person name="Xie H."/>
        </authorList>
    </citation>
    <scope>NUCLEOTIDE SEQUENCE</scope>
    <source>
        <strain evidence="2">2006-15377CAM</strain>
    </source>
</reference>
<protein>
    <submittedName>
        <fullName evidence="2">Uncharacterized protein</fullName>
    </submittedName>
</protein>
<proteinExistence type="predicted"/>
<feature type="region of interest" description="Disordered" evidence="1">
    <location>
        <begin position="82"/>
        <end position="102"/>
    </location>
</feature>
<organismHost>
    <name type="scientific">Homo sapiens</name>
    <name type="common">Human</name>
    <dbReference type="NCBI Taxonomy" id="9606"/>
</organismHost>
<evidence type="ECO:0000256" key="1">
    <source>
        <dbReference type="SAM" id="MobiDB-lite"/>
    </source>
</evidence>
<organism evidence="2">
    <name type="scientific">Human herpesvirus 2</name>
    <name type="common">HHV-2</name>
    <name type="synonym">Human herpes simplex virus 2</name>
    <dbReference type="NCBI Taxonomy" id="10310"/>
    <lineage>
        <taxon>Viruses</taxon>
        <taxon>Duplodnaviria</taxon>
        <taxon>Heunggongvirae</taxon>
        <taxon>Peploviricota</taxon>
        <taxon>Herviviricetes</taxon>
        <taxon>Herpesvirales</taxon>
        <taxon>Orthoherpesviridae</taxon>
        <taxon>Alphaherpesvirinae</taxon>
        <taxon>Simplexvirus</taxon>
        <taxon>Simplexvirus humanalpha2</taxon>
    </lineage>
</organism>